<dbReference type="InterPro" id="IPR016024">
    <property type="entry name" value="ARM-type_fold"/>
</dbReference>
<sequence>MVDPIILTSGVEDHVISLLLSPLIVTDYNDTIQDLQEDLIATVFNILYHEDNIITFAKNPDAVIPVIEALGTGNANTQSTAAAIILKLSTYTPDRVIIANSEGLKSLLHVVEKGCKNYPEARITAVEAVFNLCVIKKID</sequence>
<dbReference type="PANTHER" id="PTHR23315">
    <property type="entry name" value="U BOX DOMAIN-CONTAINING"/>
    <property type="match status" value="1"/>
</dbReference>
<dbReference type="Gene3D" id="1.25.10.10">
    <property type="entry name" value="Leucine-rich Repeat Variant"/>
    <property type="match status" value="1"/>
</dbReference>
<evidence type="ECO:0000313" key="3">
    <source>
        <dbReference type="Proteomes" id="UP000541444"/>
    </source>
</evidence>
<dbReference type="SUPFAM" id="SSF48371">
    <property type="entry name" value="ARM repeat"/>
    <property type="match status" value="1"/>
</dbReference>
<dbReference type="PANTHER" id="PTHR23315:SF265">
    <property type="entry name" value="U-BOX DOMAIN-CONTAINING PROTEIN 46-RELATED"/>
    <property type="match status" value="1"/>
</dbReference>
<dbReference type="Proteomes" id="UP000541444">
    <property type="component" value="Unassembled WGS sequence"/>
</dbReference>
<dbReference type="AlphaFoldDB" id="A0A7J7NZ31"/>
<dbReference type="EMBL" id="JACGCM010000427">
    <property type="protein sequence ID" value="KAF6172446.1"/>
    <property type="molecule type" value="Genomic_DNA"/>
</dbReference>
<dbReference type="OrthoDB" id="7537227at2759"/>
<evidence type="ECO:0000313" key="2">
    <source>
        <dbReference type="EMBL" id="KAF6172446.1"/>
    </source>
</evidence>
<gene>
    <name evidence="2" type="ORF">GIB67_006959</name>
</gene>
<reference evidence="2 3" key="1">
    <citation type="journal article" date="2020" name="IScience">
        <title>Genome Sequencing of the Endangered Kingdonia uniflora (Circaeasteraceae, Ranunculales) Reveals Potential Mechanisms of Evolutionary Specialization.</title>
        <authorList>
            <person name="Sun Y."/>
            <person name="Deng T."/>
            <person name="Zhang A."/>
            <person name="Moore M.J."/>
            <person name="Landis J.B."/>
            <person name="Lin N."/>
            <person name="Zhang H."/>
            <person name="Zhang X."/>
            <person name="Huang J."/>
            <person name="Zhang X."/>
            <person name="Sun H."/>
            <person name="Wang H."/>
        </authorList>
    </citation>
    <scope>NUCLEOTIDE SEQUENCE [LARGE SCALE GENOMIC DNA]</scope>
    <source>
        <strain evidence="2">TB1705</strain>
        <tissue evidence="2">Leaf</tissue>
    </source>
</reference>
<keyword evidence="3" id="KW-1185">Reference proteome</keyword>
<keyword evidence="1" id="KW-0833">Ubl conjugation pathway</keyword>
<dbReference type="InterPro" id="IPR011989">
    <property type="entry name" value="ARM-like"/>
</dbReference>
<name>A0A7J7NZ31_9MAGN</name>
<accession>A0A7J7NZ31</accession>
<organism evidence="2 3">
    <name type="scientific">Kingdonia uniflora</name>
    <dbReference type="NCBI Taxonomy" id="39325"/>
    <lineage>
        <taxon>Eukaryota</taxon>
        <taxon>Viridiplantae</taxon>
        <taxon>Streptophyta</taxon>
        <taxon>Embryophyta</taxon>
        <taxon>Tracheophyta</taxon>
        <taxon>Spermatophyta</taxon>
        <taxon>Magnoliopsida</taxon>
        <taxon>Ranunculales</taxon>
        <taxon>Circaeasteraceae</taxon>
        <taxon>Kingdonia</taxon>
    </lineage>
</organism>
<protein>
    <submittedName>
        <fullName evidence="2">Uncharacterized protein</fullName>
    </submittedName>
</protein>
<comment type="caution">
    <text evidence="2">The sequence shown here is derived from an EMBL/GenBank/DDBJ whole genome shotgun (WGS) entry which is preliminary data.</text>
</comment>
<evidence type="ECO:0000256" key="1">
    <source>
        <dbReference type="ARBA" id="ARBA00022786"/>
    </source>
</evidence>
<proteinExistence type="predicted"/>